<sequence>MKNLRYAVIMVFVTVLVSCKAKNQIAKQVSEPTEQMLVEQDEDVITGPTKRNTLETEKFGMWFNSGYENYGVDTSFIQELKTLLVDVDITIFMGTWCEDSKRETPHFYKILDVVNKTEAINLITVNRERKTPEGLENGQNIIRVPTFIFSKDGKELGRIVEYPIESLEQDMLKILKGEAYEHAYSE</sequence>
<dbReference type="RefSeq" id="WP_128756542.1">
    <property type="nucleotide sequence ID" value="NZ_QOVM01000001.1"/>
</dbReference>
<comment type="caution">
    <text evidence="1">The sequence shown here is derived from an EMBL/GenBank/DDBJ whole genome shotgun (WGS) entry which is preliminary data.</text>
</comment>
<dbReference type="AlphaFoldDB" id="A0A4Q0PDC8"/>
<dbReference type="SUPFAM" id="SSF52833">
    <property type="entry name" value="Thioredoxin-like"/>
    <property type="match status" value="1"/>
</dbReference>
<dbReference type="EMBL" id="QOVM01000001">
    <property type="protein sequence ID" value="RXG24827.1"/>
    <property type="molecule type" value="Genomic_DNA"/>
</dbReference>
<proteinExistence type="predicted"/>
<name>A0A4Q0PDC8_9FLAO</name>
<dbReference type="GO" id="GO:0016853">
    <property type="term" value="F:isomerase activity"/>
    <property type="evidence" value="ECO:0007669"/>
    <property type="project" value="UniProtKB-KW"/>
</dbReference>
<gene>
    <name evidence="1" type="ORF">DSM00_623</name>
</gene>
<dbReference type="Gene3D" id="3.40.30.10">
    <property type="entry name" value="Glutaredoxin"/>
    <property type="match status" value="1"/>
</dbReference>
<dbReference type="CDD" id="cd02947">
    <property type="entry name" value="TRX_family"/>
    <property type="match status" value="1"/>
</dbReference>
<accession>A0A4Q0PDC8</accession>
<reference evidence="1 2" key="1">
    <citation type="submission" date="2018-07" db="EMBL/GenBank/DDBJ databases">
        <title>Leeuwenhoekiella genomics.</title>
        <authorList>
            <person name="Tahon G."/>
            <person name="Willems A."/>
        </authorList>
    </citation>
    <scope>NUCLEOTIDE SEQUENCE [LARGE SCALE GENOMIC DNA]</scope>
    <source>
        <strain evidence="1 2">LMG 22550</strain>
    </source>
</reference>
<dbReference type="OrthoDB" id="6398367at2"/>
<protein>
    <submittedName>
        <fullName evidence="1">Thiol-disulfide isomerase/thioredoxin</fullName>
    </submittedName>
</protein>
<keyword evidence="2" id="KW-1185">Reference proteome</keyword>
<dbReference type="Proteomes" id="UP000289238">
    <property type="component" value="Unassembled WGS sequence"/>
</dbReference>
<organism evidence="1 2">
    <name type="scientific">Leeuwenhoekiella aequorea</name>
    <dbReference type="NCBI Taxonomy" id="283736"/>
    <lineage>
        <taxon>Bacteria</taxon>
        <taxon>Pseudomonadati</taxon>
        <taxon>Bacteroidota</taxon>
        <taxon>Flavobacteriia</taxon>
        <taxon>Flavobacteriales</taxon>
        <taxon>Flavobacteriaceae</taxon>
        <taxon>Leeuwenhoekiella</taxon>
    </lineage>
</organism>
<dbReference type="InterPro" id="IPR036249">
    <property type="entry name" value="Thioredoxin-like_sf"/>
</dbReference>
<dbReference type="PROSITE" id="PS51257">
    <property type="entry name" value="PROKAR_LIPOPROTEIN"/>
    <property type="match status" value="1"/>
</dbReference>
<keyword evidence="1" id="KW-0413">Isomerase</keyword>
<evidence type="ECO:0000313" key="1">
    <source>
        <dbReference type="EMBL" id="RXG24827.1"/>
    </source>
</evidence>
<evidence type="ECO:0000313" key="2">
    <source>
        <dbReference type="Proteomes" id="UP000289238"/>
    </source>
</evidence>